<evidence type="ECO:0000313" key="2">
    <source>
        <dbReference type="EMBL" id="GIX91182.1"/>
    </source>
</evidence>
<comment type="caution">
    <text evidence="2">The sequence shown here is derived from an EMBL/GenBank/DDBJ whole genome shotgun (WGS) entry which is preliminary data.</text>
</comment>
<dbReference type="Proteomes" id="UP001054837">
    <property type="component" value="Unassembled WGS sequence"/>
</dbReference>
<evidence type="ECO:0000313" key="3">
    <source>
        <dbReference type="Proteomes" id="UP001054837"/>
    </source>
</evidence>
<proteinExistence type="predicted"/>
<gene>
    <name evidence="2" type="ORF">CDAR_211411</name>
</gene>
<feature type="region of interest" description="Disordered" evidence="1">
    <location>
        <begin position="38"/>
        <end position="60"/>
    </location>
</feature>
<dbReference type="EMBL" id="BPLQ01002306">
    <property type="protein sequence ID" value="GIX91182.1"/>
    <property type="molecule type" value="Genomic_DNA"/>
</dbReference>
<dbReference type="AlphaFoldDB" id="A0AAV4P7R8"/>
<name>A0AAV4P7R8_9ARAC</name>
<reference evidence="2 3" key="1">
    <citation type="submission" date="2021-06" db="EMBL/GenBank/DDBJ databases">
        <title>Caerostris darwini draft genome.</title>
        <authorList>
            <person name="Kono N."/>
            <person name="Arakawa K."/>
        </authorList>
    </citation>
    <scope>NUCLEOTIDE SEQUENCE [LARGE SCALE GENOMIC DNA]</scope>
</reference>
<sequence length="89" mass="9913">MPERVRVAFCRRPAGRMLLQDRPNNGLPREMIVKDLDNKGGATTMGHRHSAPSLTPAPPREMELGAEGVKKRMDKTIAFVELVFLSLSN</sequence>
<evidence type="ECO:0000256" key="1">
    <source>
        <dbReference type="SAM" id="MobiDB-lite"/>
    </source>
</evidence>
<accession>A0AAV4P7R8</accession>
<organism evidence="2 3">
    <name type="scientific">Caerostris darwini</name>
    <dbReference type="NCBI Taxonomy" id="1538125"/>
    <lineage>
        <taxon>Eukaryota</taxon>
        <taxon>Metazoa</taxon>
        <taxon>Ecdysozoa</taxon>
        <taxon>Arthropoda</taxon>
        <taxon>Chelicerata</taxon>
        <taxon>Arachnida</taxon>
        <taxon>Araneae</taxon>
        <taxon>Araneomorphae</taxon>
        <taxon>Entelegynae</taxon>
        <taxon>Araneoidea</taxon>
        <taxon>Araneidae</taxon>
        <taxon>Caerostris</taxon>
    </lineage>
</organism>
<keyword evidence="3" id="KW-1185">Reference proteome</keyword>
<protein>
    <submittedName>
        <fullName evidence="2">Uncharacterized protein</fullName>
    </submittedName>
</protein>